<dbReference type="GO" id="GO:0030983">
    <property type="term" value="F:mismatched DNA binding"/>
    <property type="evidence" value="ECO:0007669"/>
    <property type="project" value="InterPro"/>
</dbReference>
<keyword evidence="1" id="KW-0547">Nucleotide-binding</keyword>
<evidence type="ECO:0000313" key="5">
    <source>
        <dbReference type="EMBL" id="KEZ87997.1"/>
    </source>
</evidence>
<dbReference type="InterPro" id="IPR036187">
    <property type="entry name" value="DNA_mismatch_repair_MutS_sf"/>
</dbReference>
<dbReference type="Pfam" id="PF00488">
    <property type="entry name" value="MutS_V"/>
    <property type="match status" value="1"/>
</dbReference>
<evidence type="ECO:0000259" key="4">
    <source>
        <dbReference type="SMART" id="SM00534"/>
    </source>
</evidence>
<dbReference type="STRING" id="318464.IO99_04000"/>
<dbReference type="InterPro" id="IPR000432">
    <property type="entry name" value="DNA_mismatch_repair_MutS_C"/>
</dbReference>
<evidence type="ECO:0000256" key="2">
    <source>
        <dbReference type="ARBA" id="ARBA00022840"/>
    </source>
</evidence>
<dbReference type="SUPFAM" id="SSF48334">
    <property type="entry name" value="DNA repair protein MutS, domain III"/>
    <property type="match status" value="1"/>
</dbReference>
<keyword evidence="6" id="KW-1185">Reference proteome</keyword>
<dbReference type="Proteomes" id="UP000028542">
    <property type="component" value="Unassembled WGS sequence"/>
</dbReference>
<organism evidence="5 6">
    <name type="scientific">Clostridium sulfidigenes</name>
    <dbReference type="NCBI Taxonomy" id="318464"/>
    <lineage>
        <taxon>Bacteria</taxon>
        <taxon>Bacillati</taxon>
        <taxon>Bacillota</taxon>
        <taxon>Clostridia</taxon>
        <taxon>Eubacteriales</taxon>
        <taxon>Clostridiaceae</taxon>
        <taxon>Clostridium</taxon>
    </lineage>
</organism>
<dbReference type="GO" id="GO:0005524">
    <property type="term" value="F:ATP binding"/>
    <property type="evidence" value="ECO:0007669"/>
    <property type="project" value="UniProtKB-KW"/>
</dbReference>
<dbReference type="PANTHER" id="PTHR11361:SF14">
    <property type="entry name" value="DNA MISMATCH REPAIR PROTEIN MUTS, TYPE 2"/>
    <property type="match status" value="1"/>
</dbReference>
<dbReference type="Gene3D" id="3.40.50.300">
    <property type="entry name" value="P-loop containing nucleotide triphosphate hydrolases"/>
    <property type="match status" value="1"/>
</dbReference>
<gene>
    <name evidence="5" type="ORF">IO99_04000</name>
</gene>
<proteinExistence type="predicted"/>
<dbReference type="EMBL" id="JPMD01000006">
    <property type="protein sequence ID" value="KEZ87997.1"/>
    <property type="molecule type" value="Genomic_DNA"/>
</dbReference>
<comment type="caution">
    <text evidence="5">The sequence shown here is derived from an EMBL/GenBank/DDBJ whole genome shotgun (WGS) entry which is preliminary data.</text>
</comment>
<dbReference type="SMART" id="SM00534">
    <property type="entry name" value="MUTSac"/>
    <property type="match status" value="1"/>
</dbReference>
<dbReference type="InterPro" id="IPR027417">
    <property type="entry name" value="P-loop_NTPase"/>
</dbReference>
<feature type="domain" description="DNA mismatch repair proteins mutS family" evidence="4">
    <location>
        <begin position="282"/>
        <end position="486"/>
    </location>
</feature>
<evidence type="ECO:0000256" key="3">
    <source>
        <dbReference type="ARBA" id="ARBA00023125"/>
    </source>
</evidence>
<evidence type="ECO:0000256" key="1">
    <source>
        <dbReference type="ARBA" id="ARBA00022741"/>
    </source>
</evidence>
<dbReference type="RefSeq" id="WP_035130514.1">
    <property type="nucleotide sequence ID" value="NZ_JBQHQR010000002.1"/>
</dbReference>
<dbReference type="PANTHER" id="PTHR11361">
    <property type="entry name" value="DNA MISMATCH REPAIR PROTEIN MUTS FAMILY MEMBER"/>
    <property type="match status" value="1"/>
</dbReference>
<keyword evidence="2" id="KW-0067">ATP-binding</keyword>
<evidence type="ECO:0000313" key="6">
    <source>
        <dbReference type="Proteomes" id="UP000028542"/>
    </source>
</evidence>
<dbReference type="AlphaFoldDB" id="A0A084JGB3"/>
<reference evidence="5 6" key="1">
    <citation type="submission" date="2014-07" db="EMBL/GenBank/DDBJ databases">
        <title>Draft genome of Clostridium sulfidigenes 113A isolated from sediments associated with methane hydrate from Krishna Godavari basin.</title>
        <authorList>
            <person name="Honkalas V.S."/>
            <person name="Dabir A.P."/>
            <person name="Arora P."/>
            <person name="Dhakephalkar P.K."/>
        </authorList>
    </citation>
    <scope>NUCLEOTIDE SEQUENCE [LARGE SCALE GENOMIC DNA]</scope>
    <source>
        <strain evidence="5 6">113A</strain>
    </source>
</reference>
<name>A0A084JGB3_9CLOT</name>
<accession>A0A084JGB3</accession>
<dbReference type="GO" id="GO:0140664">
    <property type="term" value="F:ATP-dependent DNA damage sensor activity"/>
    <property type="evidence" value="ECO:0007669"/>
    <property type="project" value="InterPro"/>
</dbReference>
<dbReference type="SUPFAM" id="SSF52540">
    <property type="entry name" value="P-loop containing nucleoside triphosphate hydrolases"/>
    <property type="match status" value="1"/>
</dbReference>
<dbReference type="GO" id="GO:0006298">
    <property type="term" value="P:mismatch repair"/>
    <property type="evidence" value="ECO:0007669"/>
    <property type="project" value="InterPro"/>
</dbReference>
<keyword evidence="3" id="KW-0238">DNA-binding</keyword>
<sequence>MKFLDNEQRAQIGFSFIMDELGIITPYGTEEKKLIKPFRINEYDKLVEELTNVELMIGHMNEYHDEFNDIVRLLHKIKDIRNTLRRAEKVEILDEVELYEVKYVSMLLEELKLVLDNINLSVGKIKLHSLEEVIDILDPSKKRLSTFYIYEEYSEKLSQIRKLKGEKEKAIFSCNDEGLIEKLKQERLDIVIQEEEEELHIRKELTSKLSSFSRYISENLKVVGILDLLMAKASIAIKYNCVKPNIVKEMNIDIEDGINPEIEAILKKKGKAFSPVNIQLHGGTTVITGANMGGKSVALKTIVLNLFLGQLGFFVFAKKATYPVLDFIHFVSDDMQSISKGLSTFGAEIIKLKEVVECVKRGDGFVALDEFARGTNPKEGYYLVKSLANYLQKFNTASIISTHYDGVVEEPMVHYQVVGLKNIDFEKLKYKIDLNKTHSVEIIQEHMEYKLERVSKTNQVPKDALNIAMLLGLEKDIVNIAKTYYEEEYNGK</sequence>
<dbReference type="InterPro" id="IPR045076">
    <property type="entry name" value="MutS"/>
</dbReference>
<protein>
    <submittedName>
        <fullName evidence="5">Methionine ABC transporter substrate-binding protein</fullName>
    </submittedName>
</protein>
<dbReference type="eggNOG" id="COG1193">
    <property type="taxonomic scope" value="Bacteria"/>
</dbReference>